<evidence type="ECO:0000259" key="5">
    <source>
        <dbReference type="Pfam" id="PF00656"/>
    </source>
</evidence>
<gene>
    <name evidence="7" type="ORF">OG863_01110</name>
</gene>
<feature type="repeat" description="WD" evidence="3">
    <location>
        <begin position="356"/>
        <end position="397"/>
    </location>
</feature>
<dbReference type="EMBL" id="CP109106">
    <property type="protein sequence ID" value="WSB66683.1"/>
    <property type="molecule type" value="Genomic_DNA"/>
</dbReference>
<dbReference type="PANTHER" id="PTHR19879">
    <property type="entry name" value="TRANSCRIPTION INITIATION FACTOR TFIID"/>
    <property type="match status" value="1"/>
</dbReference>
<dbReference type="SUPFAM" id="SSF50998">
    <property type="entry name" value="Quinoprotein alcohol dehydrogenase-like"/>
    <property type="match status" value="1"/>
</dbReference>
<name>A0ABZ1F9V3_9ACTN</name>
<keyword evidence="8" id="KW-1185">Reference proteome</keyword>
<dbReference type="InterPro" id="IPR011047">
    <property type="entry name" value="Quinoprotein_ADH-like_sf"/>
</dbReference>
<dbReference type="InterPro" id="IPR015943">
    <property type="entry name" value="WD40/YVTN_repeat-like_dom_sf"/>
</dbReference>
<sequence>MNRDRSRSRAILIGTSYYRDLGIRPLPADTCISAMVDMLTGDACGWPRERIITIEDVDSPRDAVMELVAQVRDVTDLLLVYYVGHGMRTRDGQLALALTGTVRDPEVLADSALLHPRLMEVLRGSPAATKLMVLDCCHAEMGMDADFLFQSGPADLTDGYPVDGLYFMGASTRYQKAKAPIGGRLTHFTHTFIDVVRTGIPGKPAELTPQQIFVEARVRLLRAGLPQPVDGGVRDAYQFPFARNAAFRPPPDTGAAPDARTPTGADGDQEDGEGPPRSTTAPPAVPPDALPVAPKAPSGRWRPGRRALLLAGLGATAGAVAVPLGLYSGSSPGGTADEPEKAAASGGPRRAPERYATPRERGVMDVAFSPGGSLLALGIDDGTIALWDVASRQRKATLTDFTGPAHLGVTSVAFSPDGAVLAGADSKMRGKDAVRDGTISLWDVATRKRLATLTDPDTVSVSAVAFSPRGAILASANGIGTISVWSVAARARIGTLTSVVAKAPTTTKEVNSIAFSPDGTVLAASTVAGLVELWDVATYEKIATLAGFASGVGSVAFSPDGKVLAGATAAYAVHLWDIADHKEIATLTYTDERAEGAAAVVNSVAFSPDGTVLAGGTGAGMLVLWDVATHKIATTLGRFTTFGNSSSVLATFSPKGRTLAAALVGKVNLWKLS</sequence>
<evidence type="ECO:0000256" key="1">
    <source>
        <dbReference type="ARBA" id="ARBA00022574"/>
    </source>
</evidence>
<dbReference type="Pfam" id="PF00400">
    <property type="entry name" value="WD40"/>
    <property type="match status" value="4"/>
</dbReference>
<dbReference type="Pfam" id="PF00656">
    <property type="entry name" value="Peptidase_C14"/>
    <property type="match status" value="1"/>
</dbReference>
<dbReference type="InterPro" id="IPR013979">
    <property type="entry name" value="TIF_beta_prop-like"/>
</dbReference>
<evidence type="ECO:0000313" key="7">
    <source>
        <dbReference type="EMBL" id="WSB66683.1"/>
    </source>
</evidence>
<dbReference type="InterPro" id="IPR019775">
    <property type="entry name" value="WD40_repeat_CS"/>
</dbReference>
<protein>
    <submittedName>
        <fullName evidence="7">Caspase family protein</fullName>
    </submittedName>
</protein>
<dbReference type="CDD" id="cd00200">
    <property type="entry name" value="WD40"/>
    <property type="match status" value="1"/>
</dbReference>
<evidence type="ECO:0000313" key="8">
    <source>
        <dbReference type="Proteomes" id="UP001344251"/>
    </source>
</evidence>
<dbReference type="PANTHER" id="PTHR19879:SF9">
    <property type="entry name" value="TRANSCRIPTION INITIATION FACTOR TFIID SUBUNIT 5"/>
    <property type="match status" value="1"/>
</dbReference>
<evidence type="ECO:0000256" key="4">
    <source>
        <dbReference type="SAM" id="MobiDB-lite"/>
    </source>
</evidence>
<organism evidence="7 8">
    <name type="scientific">Streptomyces decoyicus</name>
    <dbReference type="NCBI Taxonomy" id="249567"/>
    <lineage>
        <taxon>Bacteria</taxon>
        <taxon>Bacillati</taxon>
        <taxon>Actinomycetota</taxon>
        <taxon>Actinomycetes</taxon>
        <taxon>Kitasatosporales</taxon>
        <taxon>Streptomycetaceae</taxon>
        <taxon>Streptomyces</taxon>
    </lineage>
</organism>
<dbReference type="RefSeq" id="WP_326615817.1">
    <property type="nucleotide sequence ID" value="NZ_CP109106.1"/>
</dbReference>
<proteinExistence type="predicted"/>
<feature type="compositionally biased region" description="Low complexity" evidence="4">
    <location>
        <begin position="290"/>
        <end position="301"/>
    </location>
</feature>
<feature type="domain" description="Translation initiation factor beta propellor-like" evidence="6">
    <location>
        <begin position="504"/>
        <end position="571"/>
    </location>
</feature>
<evidence type="ECO:0000259" key="6">
    <source>
        <dbReference type="Pfam" id="PF08662"/>
    </source>
</evidence>
<feature type="repeat" description="WD" evidence="3">
    <location>
        <begin position="594"/>
        <end position="635"/>
    </location>
</feature>
<accession>A0ABZ1F9V3</accession>
<dbReference type="PROSITE" id="PS50082">
    <property type="entry name" value="WD_REPEATS_2"/>
    <property type="match status" value="5"/>
</dbReference>
<feature type="repeat" description="WD" evidence="3">
    <location>
        <begin position="454"/>
        <end position="495"/>
    </location>
</feature>
<feature type="region of interest" description="Disordered" evidence="4">
    <location>
        <begin position="244"/>
        <end position="301"/>
    </location>
</feature>
<keyword evidence="1 3" id="KW-0853">WD repeat</keyword>
<feature type="repeat" description="WD" evidence="3">
    <location>
        <begin position="545"/>
        <end position="586"/>
    </location>
</feature>
<dbReference type="Proteomes" id="UP001344251">
    <property type="component" value="Chromosome"/>
</dbReference>
<dbReference type="Gene3D" id="2.130.10.10">
    <property type="entry name" value="YVTN repeat-like/Quinoprotein amine dehydrogenase"/>
    <property type="match status" value="2"/>
</dbReference>
<dbReference type="PROSITE" id="PS50294">
    <property type="entry name" value="WD_REPEATS_REGION"/>
    <property type="match status" value="2"/>
</dbReference>
<keyword evidence="2" id="KW-0677">Repeat</keyword>
<dbReference type="Gene3D" id="3.40.50.1460">
    <property type="match status" value="1"/>
</dbReference>
<evidence type="ECO:0000256" key="3">
    <source>
        <dbReference type="PROSITE-ProRule" id="PRU00221"/>
    </source>
</evidence>
<reference evidence="7 8" key="1">
    <citation type="submission" date="2022-10" db="EMBL/GenBank/DDBJ databases">
        <title>The complete genomes of actinobacterial strains from the NBC collection.</title>
        <authorList>
            <person name="Joergensen T.S."/>
            <person name="Alvarez Arevalo M."/>
            <person name="Sterndorff E.B."/>
            <person name="Faurdal D."/>
            <person name="Vuksanovic O."/>
            <person name="Mourched A.-S."/>
            <person name="Charusanti P."/>
            <person name="Shaw S."/>
            <person name="Blin K."/>
            <person name="Weber T."/>
        </authorList>
    </citation>
    <scope>NUCLEOTIDE SEQUENCE [LARGE SCALE GENOMIC DNA]</scope>
    <source>
        <strain evidence="7 8">NBC 01774</strain>
    </source>
</reference>
<feature type="region of interest" description="Disordered" evidence="4">
    <location>
        <begin position="331"/>
        <end position="357"/>
    </location>
</feature>
<feature type="repeat" description="WD" evidence="3">
    <location>
        <begin position="503"/>
        <end position="544"/>
    </location>
</feature>
<feature type="domain" description="Peptidase C14 caspase" evidence="5">
    <location>
        <begin position="9"/>
        <end position="219"/>
    </location>
</feature>
<dbReference type="Pfam" id="PF08662">
    <property type="entry name" value="eIF2A"/>
    <property type="match status" value="1"/>
</dbReference>
<dbReference type="SMART" id="SM00320">
    <property type="entry name" value="WD40"/>
    <property type="match status" value="7"/>
</dbReference>
<dbReference type="InterPro" id="IPR011600">
    <property type="entry name" value="Pept_C14_caspase"/>
</dbReference>
<dbReference type="PROSITE" id="PS00678">
    <property type="entry name" value="WD_REPEATS_1"/>
    <property type="match status" value="1"/>
</dbReference>
<dbReference type="NCBIfam" id="NF047832">
    <property type="entry name" value="caspase_w_EACC1"/>
    <property type="match status" value="1"/>
</dbReference>
<evidence type="ECO:0000256" key="2">
    <source>
        <dbReference type="ARBA" id="ARBA00022737"/>
    </source>
</evidence>
<dbReference type="InterPro" id="IPR001680">
    <property type="entry name" value="WD40_rpt"/>
</dbReference>